<evidence type="ECO:0000259" key="1">
    <source>
        <dbReference type="PROSITE" id="PS51819"/>
    </source>
</evidence>
<gene>
    <name evidence="2" type="ORF">GCM10009851_03860</name>
</gene>
<sequence>MVTSTHGFSGFSVRDTAEAERFYRDVLGLEVQPNEMGILGITLPGGATVMAYPKGDAHSPASFTILNLVVPDIDAAVDELTAAGVVFERYDTMPQDEKGIGRGKAAGMGPDIAWFLDPSGNILSVLEE</sequence>
<reference evidence="2 3" key="1">
    <citation type="journal article" date="2019" name="Int. J. Syst. Evol. Microbiol.">
        <title>The Global Catalogue of Microorganisms (GCM) 10K type strain sequencing project: providing services to taxonomists for standard genome sequencing and annotation.</title>
        <authorList>
            <consortium name="The Broad Institute Genomics Platform"/>
            <consortium name="The Broad Institute Genome Sequencing Center for Infectious Disease"/>
            <person name="Wu L."/>
            <person name="Ma J."/>
        </authorList>
    </citation>
    <scope>NUCLEOTIDE SEQUENCE [LARGE SCALE GENOMIC DNA]</scope>
    <source>
        <strain evidence="2 3">JCM 16117</strain>
    </source>
</reference>
<name>A0ABN3D888_9MICO</name>
<organism evidence="2 3">
    <name type="scientific">Herbiconiux moechotypicola</name>
    <dbReference type="NCBI Taxonomy" id="637393"/>
    <lineage>
        <taxon>Bacteria</taxon>
        <taxon>Bacillati</taxon>
        <taxon>Actinomycetota</taxon>
        <taxon>Actinomycetes</taxon>
        <taxon>Micrococcales</taxon>
        <taxon>Microbacteriaceae</taxon>
        <taxon>Herbiconiux</taxon>
    </lineage>
</organism>
<accession>A0ABN3D888</accession>
<comment type="caution">
    <text evidence="2">The sequence shown here is derived from an EMBL/GenBank/DDBJ whole genome shotgun (WGS) entry which is preliminary data.</text>
</comment>
<protein>
    <submittedName>
        <fullName evidence="2">VOC family protein</fullName>
    </submittedName>
</protein>
<keyword evidence="3" id="KW-1185">Reference proteome</keyword>
<dbReference type="SUPFAM" id="SSF54593">
    <property type="entry name" value="Glyoxalase/Bleomycin resistance protein/Dihydroxybiphenyl dioxygenase"/>
    <property type="match status" value="1"/>
</dbReference>
<dbReference type="InterPro" id="IPR004360">
    <property type="entry name" value="Glyas_Fos-R_dOase_dom"/>
</dbReference>
<dbReference type="RefSeq" id="WP_259477678.1">
    <property type="nucleotide sequence ID" value="NZ_BAAAQY010000001.1"/>
</dbReference>
<dbReference type="Pfam" id="PF00903">
    <property type="entry name" value="Glyoxalase"/>
    <property type="match status" value="1"/>
</dbReference>
<dbReference type="Proteomes" id="UP001500929">
    <property type="component" value="Unassembled WGS sequence"/>
</dbReference>
<feature type="domain" description="VOC" evidence="1">
    <location>
        <begin position="4"/>
        <end position="128"/>
    </location>
</feature>
<proteinExistence type="predicted"/>
<dbReference type="Gene3D" id="3.10.180.10">
    <property type="entry name" value="2,3-Dihydroxybiphenyl 1,2-Dioxygenase, domain 1"/>
    <property type="match status" value="1"/>
</dbReference>
<dbReference type="InterPro" id="IPR037523">
    <property type="entry name" value="VOC_core"/>
</dbReference>
<evidence type="ECO:0000313" key="2">
    <source>
        <dbReference type="EMBL" id="GAA2223849.1"/>
    </source>
</evidence>
<dbReference type="InterPro" id="IPR029068">
    <property type="entry name" value="Glyas_Bleomycin-R_OHBP_Dase"/>
</dbReference>
<dbReference type="EMBL" id="BAAAQY010000001">
    <property type="protein sequence ID" value="GAA2223849.1"/>
    <property type="molecule type" value="Genomic_DNA"/>
</dbReference>
<evidence type="ECO:0000313" key="3">
    <source>
        <dbReference type="Proteomes" id="UP001500929"/>
    </source>
</evidence>
<dbReference type="PROSITE" id="PS51819">
    <property type="entry name" value="VOC"/>
    <property type="match status" value="1"/>
</dbReference>